<proteinExistence type="predicted"/>
<feature type="compositionally biased region" description="Polar residues" evidence="1">
    <location>
        <begin position="1"/>
        <end position="23"/>
    </location>
</feature>
<evidence type="ECO:0000313" key="3">
    <source>
        <dbReference type="Proteomes" id="UP001605036"/>
    </source>
</evidence>
<feature type="compositionally biased region" description="Low complexity" evidence="1">
    <location>
        <begin position="29"/>
        <end position="38"/>
    </location>
</feature>
<keyword evidence="3" id="KW-1185">Reference proteome</keyword>
<protein>
    <submittedName>
        <fullName evidence="2">Uncharacterized protein</fullName>
    </submittedName>
</protein>
<accession>A0ABD1YP27</accession>
<dbReference type="AlphaFoldDB" id="A0ABD1YP27"/>
<comment type="caution">
    <text evidence="2">The sequence shown here is derived from an EMBL/GenBank/DDBJ whole genome shotgun (WGS) entry which is preliminary data.</text>
</comment>
<name>A0ABD1YP27_9MARC</name>
<feature type="compositionally biased region" description="Polar residues" evidence="1">
    <location>
        <begin position="51"/>
        <end position="61"/>
    </location>
</feature>
<evidence type="ECO:0000313" key="2">
    <source>
        <dbReference type="EMBL" id="KAL2632525.1"/>
    </source>
</evidence>
<evidence type="ECO:0000256" key="1">
    <source>
        <dbReference type="SAM" id="MobiDB-lite"/>
    </source>
</evidence>
<dbReference type="Proteomes" id="UP001605036">
    <property type="component" value="Unassembled WGS sequence"/>
</dbReference>
<reference evidence="2 3" key="1">
    <citation type="submission" date="2024-09" db="EMBL/GenBank/DDBJ databases">
        <title>Chromosome-scale assembly of Riccia fluitans.</title>
        <authorList>
            <person name="Paukszto L."/>
            <person name="Sawicki J."/>
            <person name="Karawczyk K."/>
            <person name="Piernik-Szablinska J."/>
            <person name="Szczecinska M."/>
            <person name="Mazdziarz M."/>
        </authorList>
    </citation>
    <scope>NUCLEOTIDE SEQUENCE [LARGE SCALE GENOMIC DNA]</scope>
    <source>
        <strain evidence="2">Rf_01</strain>
        <tissue evidence="2">Aerial parts of the thallus</tissue>
    </source>
</reference>
<gene>
    <name evidence="2" type="ORF">R1flu_004004</name>
</gene>
<dbReference type="EMBL" id="JBHFFA010000003">
    <property type="protein sequence ID" value="KAL2632525.1"/>
    <property type="molecule type" value="Genomic_DNA"/>
</dbReference>
<organism evidence="2 3">
    <name type="scientific">Riccia fluitans</name>
    <dbReference type="NCBI Taxonomy" id="41844"/>
    <lineage>
        <taxon>Eukaryota</taxon>
        <taxon>Viridiplantae</taxon>
        <taxon>Streptophyta</taxon>
        <taxon>Embryophyta</taxon>
        <taxon>Marchantiophyta</taxon>
        <taxon>Marchantiopsida</taxon>
        <taxon>Marchantiidae</taxon>
        <taxon>Marchantiales</taxon>
        <taxon>Ricciaceae</taxon>
        <taxon>Riccia</taxon>
    </lineage>
</organism>
<feature type="region of interest" description="Disordered" evidence="1">
    <location>
        <begin position="1"/>
        <end position="120"/>
    </location>
</feature>
<sequence>MKATPLNQTSVPIDDSTMQSSIQKPAVASESQESGQSSQHHDVRTEPQETRMGSLNQPQSGSRDHFERASTVPDPNQNSAGSDLLEAINISTSLERPGTDRPDQTEVTASVKPQLRPGEHEHERVSELVWVTPKGCRYSRHNVNCTPAVDITSFHSQYYGASLNAVQRVKRSGAPLTHDHEQETSPGV</sequence>
<feature type="compositionally biased region" description="Basic and acidic residues" evidence="1">
    <location>
        <begin position="39"/>
        <end position="49"/>
    </location>
</feature>